<dbReference type="AlphaFoldDB" id="A1RWY7"/>
<dbReference type="EMBL" id="CP000505">
    <property type="protein sequence ID" value="ABL77717.1"/>
    <property type="molecule type" value="Genomic_DNA"/>
</dbReference>
<dbReference type="STRING" id="368408.Tpen_0308"/>
<evidence type="ECO:0000313" key="2">
    <source>
        <dbReference type="Proteomes" id="UP000000641"/>
    </source>
</evidence>
<accession>A1RWY7</accession>
<name>A1RWY7_THEPD</name>
<sequence>MKVVVKVREEQVDLDVDVDEPEYLLDASDKALRGLSRAVIELAITRDLAVLIDAVRRVAAEVSASKIECKFVEQASPDLDYELELECTLE</sequence>
<protein>
    <submittedName>
        <fullName evidence="1">Uncharacterized protein</fullName>
    </submittedName>
</protein>
<dbReference type="KEGG" id="tpe:Tpen_0308"/>
<gene>
    <name evidence="1" type="ordered locus">Tpen_0308</name>
</gene>
<dbReference type="GeneID" id="4601711"/>
<dbReference type="HOGENOM" id="CLU_2434024_0_0_2"/>
<reference evidence="2" key="1">
    <citation type="journal article" date="2008" name="J. Bacteriol.">
        <title>Genome sequence of Thermofilum pendens reveals an exceptional loss of biosynthetic pathways without genome reduction.</title>
        <authorList>
            <person name="Anderson I."/>
            <person name="Rodriguez J."/>
            <person name="Susanti D."/>
            <person name="Porat I."/>
            <person name="Reich C."/>
            <person name="Ulrich L.E."/>
            <person name="Elkins J.G."/>
            <person name="Mavromatis K."/>
            <person name="Lykidis A."/>
            <person name="Kim E."/>
            <person name="Thompson L.S."/>
            <person name="Nolan M."/>
            <person name="Land M."/>
            <person name="Copeland A."/>
            <person name="Lapidus A."/>
            <person name="Lucas S."/>
            <person name="Detter C."/>
            <person name="Zhulin I.B."/>
            <person name="Olsen G.J."/>
            <person name="Whitman W."/>
            <person name="Mukhopadhyay B."/>
            <person name="Bristow J."/>
            <person name="Kyrpides N."/>
        </authorList>
    </citation>
    <scope>NUCLEOTIDE SEQUENCE [LARGE SCALE GENOMIC DNA]</scope>
    <source>
        <strain evidence="2">DSM 2475 / Hrk 5</strain>
    </source>
</reference>
<dbReference type="Proteomes" id="UP000000641">
    <property type="component" value="Chromosome"/>
</dbReference>
<organism evidence="1 2">
    <name type="scientific">Thermofilum pendens (strain DSM 2475 / Hrk 5)</name>
    <dbReference type="NCBI Taxonomy" id="368408"/>
    <lineage>
        <taxon>Archaea</taxon>
        <taxon>Thermoproteota</taxon>
        <taxon>Thermoprotei</taxon>
        <taxon>Thermofilales</taxon>
        <taxon>Thermofilaceae</taxon>
        <taxon>Thermofilum</taxon>
    </lineage>
</organism>
<dbReference type="EnsemblBacteria" id="ABL77717">
    <property type="protein sequence ID" value="ABL77717"/>
    <property type="gene ID" value="Tpen_0308"/>
</dbReference>
<proteinExistence type="predicted"/>
<keyword evidence="2" id="KW-1185">Reference proteome</keyword>
<dbReference type="RefSeq" id="WP_011751982.1">
    <property type="nucleotide sequence ID" value="NC_008698.1"/>
</dbReference>
<evidence type="ECO:0000313" key="1">
    <source>
        <dbReference type="EMBL" id="ABL77717.1"/>
    </source>
</evidence>